<proteinExistence type="predicted"/>
<name>A0A367ZM98_9BACT</name>
<gene>
    <name evidence="1" type="ORF">OZSIB_0260</name>
</gene>
<organism evidence="1 2">
    <name type="scientific">Candidatus Ozemobacter sibiricus</name>
    <dbReference type="NCBI Taxonomy" id="2268124"/>
    <lineage>
        <taxon>Bacteria</taxon>
        <taxon>Candidatus Ozemobacteria</taxon>
        <taxon>Candidatus Ozemobacterales</taxon>
        <taxon>Candidatus Ozemobacteraceae</taxon>
        <taxon>Candidatus Ozemobacter</taxon>
    </lineage>
</organism>
<protein>
    <submittedName>
        <fullName evidence="1">Uncharacterized protein</fullName>
    </submittedName>
</protein>
<dbReference type="EMBL" id="QOQW01000015">
    <property type="protein sequence ID" value="RCK79146.1"/>
    <property type="molecule type" value="Genomic_DNA"/>
</dbReference>
<dbReference type="AlphaFoldDB" id="A0A367ZM98"/>
<evidence type="ECO:0000313" key="1">
    <source>
        <dbReference type="EMBL" id="RCK79146.1"/>
    </source>
</evidence>
<accession>A0A367ZM98</accession>
<sequence>MEAPGRLVPVATGSIIEPGTGIRTGDDGLVSLVGSDGLQLRLKEETGLWFFAPELGCRLDRGCLGVRRPTTDTSSSSFKVATPHLGLEIASGIVVIKVVPLLSRVAVLQGRAAVAHRNGWRLDLGPRQEAAAAFPELSASYQALDDLYYAWYWKDPRP</sequence>
<dbReference type="Proteomes" id="UP000252355">
    <property type="component" value="Unassembled WGS sequence"/>
</dbReference>
<evidence type="ECO:0000313" key="2">
    <source>
        <dbReference type="Proteomes" id="UP000252355"/>
    </source>
</evidence>
<comment type="caution">
    <text evidence="1">The sequence shown here is derived from an EMBL/GenBank/DDBJ whole genome shotgun (WGS) entry which is preliminary data.</text>
</comment>
<reference evidence="1 2" key="1">
    <citation type="submission" date="2018-05" db="EMBL/GenBank/DDBJ databases">
        <title>A metagenomic window into the 2 km-deep terrestrial subsurface aquifer revealed taxonomically and functionally diverse microbial community comprising novel uncultured bacterial lineages.</title>
        <authorList>
            <person name="Kadnikov V.V."/>
            <person name="Mardanov A.V."/>
            <person name="Beletsky A.V."/>
            <person name="Banks D."/>
            <person name="Pimenov N.V."/>
            <person name="Frank Y.A."/>
            <person name="Karnachuk O.V."/>
            <person name="Ravin N.V."/>
        </authorList>
    </citation>
    <scope>NUCLEOTIDE SEQUENCE [LARGE SCALE GENOMIC DNA]</scope>
    <source>
        <strain evidence="1">BY5</strain>
    </source>
</reference>